<keyword evidence="5" id="KW-0539">Nucleus</keyword>
<evidence type="ECO:0000256" key="3">
    <source>
        <dbReference type="ARBA" id="ARBA00023125"/>
    </source>
</evidence>
<dbReference type="GO" id="GO:0009751">
    <property type="term" value="P:response to salicylic acid"/>
    <property type="evidence" value="ECO:0007669"/>
    <property type="project" value="UniProtKB-ARBA"/>
</dbReference>
<dbReference type="SMART" id="SM00774">
    <property type="entry name" value="WRKY"/>
    <property type="match status" value="1"/>
</dbReference>
<evidence type="ECO:0000256" key="6">
    <source>
        <dbReference type="ARBA" id="ARBA00060850"/>
    </source>
</evidence>
<dbReference type="GO" id="GO:0010150">
    <property type="term" value="P:leaf senescence"/>
    <property type="evidence" value="ECO:0007669"/>
    <property type="project" value="UniProtKB-ARBA"/>
</dbReference>
<keyword evidence="9" id="KW-1185">Reference proteome</keyword>
<dbReference type="InterPro" id="IPR044810">
    <property type="entry name" value="WRKY_plant"/>
</dbReference>
<keyword evidence="2" id="KW-0805">Transcription regulation</keyword>
<accession>A0AAV6W113</accession>
<dbReference type="SUPFAM" id="SSF118290">
    <property type="entry name" value="WRKY DNA-binding domain"/>
    <property type="match status" value="1"/>
</dbReference>
<dbReference type="AlphaFoldDB" id="A0AAV6W113"/>
<comment type="similarity">
    <text evidence="6">Belongs to the WRKY group III family.</text>
</comment>
<dbReference type="PANTHER" id="PTHR32096">
    <property type="entry name" value="WRKY TRANSCRIPTION FACTOR 30-RELATED-RELATED"/>
    <property type="match status" value="1"/>
</dbReference>
<comment type="caution">
    <text evidence="8">The sequence shown here is derived from an EMBL/GenBank/DDBJ whole genome shotgun (WGS) entry which is preliminary data.</text>
</comment>
<evidence type="ECO:0000256" key="2">
    <source>
        <dbReference type="ARBA" id="ARBA00023015"/>
    </source>
</evidence>
<dbReference type="PROSITE" id="PS50811">
    <property type="entry name" value="WRKY"/>
    <property type="match status" value="1"/>
</dbReference>
<organism evidence="8 9">
    <name type="scientific">Buddleja alternifolia</name>
    <dbReference type="NCBI Taxonomy" id="168488"/>
    <lineage>
        <taxon>Eukaryota</taxon>
        <taxon>Viridiplantae</taxon>
        <taxon>Streptophyta</taxon>
        <taxon>Embryophyta</taxon>
        <taxon>Tracheophyta</taxon>
        <taxon>Spermatophyta</taxon>
        <taxon>Magnoliopsida</taxon>
        <taxon>eudicotyledons</taxon>
        <taxon>Gunneridae</taxon>
        <taxon>Pentapetalae</taxon>
        <taxon>asterids</taxon>
        <taxon>lamiids</taxon>
        <taxon>Lamiales</taxon>
        <taxon>Scrophulariaceae</taxon>
        <taxon>Buddlejeae</taxon>
        <taxon>Buddleja</taxon>
    </lineage>
</organism>
<dbReference type="EMBL" id="WHWC01000019">
    <property type="protein sequence ID" value="KAG8363269.1"/>
    <property type="molecule type" value="Genomic_DNA"/>
</dbReference>
<protein>
    <recommendedName>
        <fullName evidence="7">WRKY domain-containing protein</fullName>
    </recommendedName>
</protein>
<dbReference type="Pfam" id="PF03106">
    <property type="entry name" value="WRKY"/>
    <property type="match status" value="1"/>
</dbReference>
<keyword evidence="3" id="KW-0238">DNA-binding</keyword>
<dbReference type="GO" id="GO:0003700">
    <property type="term" value="F:DNA-binding transcription factor activity"/>
    <property type="evidence" value="ECO:0007669"/>
    <property type="project" value="InterPro"/>
</dbReference>
<keyword evidence="4" id="KW-0804">Transcription</keyword>
<dbReference type="GO" id="GO:0005634">
    <property type="term" value="C:nucleus"/>
    <property type="evidence" value="ECO:0007669"/>
    <property type="project" value="UniProtKB-SubCell"/>
</dbReference>
<gene>
    <name evidence="8" type="ORF">BUALT_Bualt19G0004600</name>
</gene>
<dbReference type="FunFam" id="2.20.25.80:FF:000009">
    <property type="entry name" value="WRKY transcription factor 53"/>
    <property type="match status" value="1"/>
</dbReference>
<dbReference type="InterPro" id="IPR003657">
    <property type="entry name" value="WRKY_dom"/>
</dbReference>
<dbReference type="Gene3D" id="2.20.25.80">
    <property type="entry name" value="WRKY domain"/>
    <property type="match status" value="1"/>
</dbReference>
<proteinExistence type="inferred from homology"/>
<name>A0AAV6W113_9LAMI</name>
<feature type="domain" description="WRKY" evidence="7">
    <location>
        <begin position="86"/>
        <end position="150"/>
    </location>
</feature>
<evidence type="ECO:0000256" key="4">
    <source>
        <dbReference type="ARBA" id="ARBA00023163"/>
    </source>
</evidence>
<evidence type="ECO:0000256" key="1">
    <source>
        <dbReference type="ARBA" id="ARBA00004123"/>
    </source>
</evidence>
<evidence type="ECO:0000256" key="5">
    <source>
        <dbReference type="ARBA" id="ARBA00023242"/>
    </source>
</evidence>
<dbReference type="PANTHER" id="PTHR32096:SF36">
    <property type="entry name" value="WRKY TRANSCRIPTION FACTOR 41-RELATED"/>
    <property type="match status" value="1"/>
</dbReference>
<comment type="subcellular location">
    <subcellularLocation>
        <location evidence="1">Nucleus</location>
    </subcellularLocation>
</comment>
<dbReference type="GO" id="GO:0042542">
    <property type="term" value="P:response to hydrogen peroxide"/>
    <property type="evidence" value="ECO:0007669"/>
    <property type="project" value="UniProtKB-ARBA"/>
</dbReference>
<dbReference type="InterPro" id="IPR036576">
    <property type="entry name" value="WRKY_dom_sf"/>
</dbReference>
<evidence type="ECO:0000313" key="9">
    <source>
        <dbReference type="Proteomes" id="UP000826271"/>
    </source>
</evidence>
<reference evidence="8" key="1">
    <citation type="submission" date="2019-10" db="EMBL/GenBank/DDBJ databases">
        <authorList>
            <person name="Zhang R."/>
            <person name="Pan Y."/>
            <person name="Wang J."/>
            <person name="Ma R."/>
            <person name="Yu S."/>
        </authorList>
    </citation>
    <scope>NUCLEOTIDE SEQUENCE</scope>
    <source>
        <strain evidence="8">LA-IB0</strain>
        <tissue evidence="8">Leaf</tissue>
    </source>
</reference>
<evidence type="ECO:0000313" key="8">
    <source>
        <dbReference type="EMBL" id="KAG8363269.1"/>
    </source>
</evidence>
<dbReference type="Proteomes" id="UP000826271">
    <property type="component" value="Unassembled WGS sequence"/>
</dbReference>
<dbReference type="GO" id="GO:0010193">
    <property type="term" value="P:response to ozone"/>
    <property type="evidence" value="ECO:0007669"/>
    <property type="project" value="UniProtKB-ARBA"/>
</dbReference>
<dbReference type="GO" id="GO:0000976">
    <property type="term" value="F:transcription cis-regulatory region binding"/>
    <property type="evidence" value="ECO:0007669"/>
    <property type="project" value="TreeGrafter"/>
</dbReference>
<sequence>MENAGTWDRKSVISELNQGRDLAYELKRQIYPSTTSREACEFLLGKIFSSYDNALALLNCMDILEMGRSPISERKARWSEQVLLCSGTGQIDDVYNWRKYGQKDILGANHPRSYYRCTHRNTQGCLATKQVKRTDEDPSIFEVVYRGNHSCVQERQKRNKENVNTQTKAENEGQILEVAHEKVETRLFSEPRDFIPFMSPSTSESYLSPSPCQVNDFVIGNDLQSFKTDFTETISNPTSVANFSFEDLDILIDHVDFDSYFLDVADYF</sequence>
<evidence type="ECO:0000259" key="7">
    <source>
        <dbReference type="PROSITE" id="PS50811"/>
    </source>
</evidence>